<evidence type="ECO:0000313" key="2">
    <source>
        <dbReference type="Proteomes" id="UP000215127"/>
    </source>
</evidence>
<keyword evidence="2" id="KW-1185">Reference proteome</keyword>
<proteinExistence type="predicted"/>
<reference evidence="1 2" key="1">
    <citation type="submission" date="2016-06" db="EMBL/GenBank/DDBJ databases">
        <authorList>
            <person name="Kjaerup R.B."/>
            <person name="Dalgaard T.S."/>
            <person name="Juul-Madsen H.R."/>
        </authorList>
    </citation>
    <scope>NUCLEOTIDE SEQUENCE [LARGE SCALE GENOMIC DNA]</scope>
</reference>
<accession>A0A1X7S2N5</accession>
<name>A0A1X7S2N5_ZYMT9</name>
<protein>
    <submittedName>
        <fullName evidence="1">Uncharacterized protein</fullName>
    </submittedName>
</protein>
<dbReference type="AlphaFoldDB" id="A0A1X7S2N5"/>
<evidence type="ECO:0000313" key="1">
    <source>
        <dbReference type="EMBL" id="SMQ53889.1"/>
    </source>
</evidence>
<dbReference type="EMBL" id="LT853700">
    <property type="protein sequence ID" value="SMQ53889.1"/>
    <property type="molecule type" value="Genomic_DNA"/>
</dbReference>
<dbReference type="Proteomes" id="UP000215127">
    <property type="component" value="Chromosome 9"/>
</dbReference>
<gene>
    <name evidence="1" type="ORF">ZT3D7_G9043</name>
</gene>
<organism evidence="1 2">
    <name type="scientific">Zymoseptoria tritici (strain ST99CH_3D7)</name>
    <dbReference type="NCBI Taxonomy" id="1276538"/>
    <lineage>
        <taxon>Eukaryota</taxon>
        <taxon>Fungi</taxon>
        <taxon>Dikarya</taxon>
        <taxon>Ascomycota</taxon>
        <taxon>Pezizomycotina</taxon>
        <taxon>Dothideomycetes</taxon>
        <taxon>Dothideomycetidae</taxon>
        <taxon>Mycosphaerellales</taxon>
        <taxon>Mycosphaerellaceae</taxon>
        <taxon>Zymoseptoria</taxon>
    </lineage>
</organism>
<sequence>MKELMVDEQLLVGSGSLDGCNFLQALPPSLEDLSIVTYGQVDKLGGILLQLDSLLQRGLGKASVSFPMYFDEFAGVDRLNSEFLHILCHADRMTSGNRSYFLDFDSSLGEKLVVFRSWALQTWADGLAPLANEVLMNGIKSIIELQLPNIWDSDSVLGEALMEAFGGIALAAELAGSQGGYEIEDVRSASAAGEASSEGA</sequence>